<evidence type="ECO:0000313" key="4">
    <source>
        <dbReference type="Proteomes" id="UP000002051"/>
    </source>
</evidence>
<accession>G7JWK6</accession>
<reference evidence="2 4" key="1">
    <citation type="journal article" date="2011" name="Nature">
        <title>The Medicago genome provides insight into the evolution of rhizobial symbioses.</title>
        <authorList>
            <person name="Young N.D."/>
            <person name="Debelle F."/>
            <person name="Oldroyd G.E."/>
            <person name="Geurts R."/>
            <person name="Cannon S.B."/>
            <person name="Udvardi M.K."/>
            <person name="Benedito V.A."/>
            <person name="Mayer K.F."/>
            <person name="Gouzy J."/>
            <person name="Schoof H."/>
            <person name="Van de Peer Y."/>
            <person name="Proost S."/>
            <person name="Cook D.R."/>
            <person name="Meyers B.C."/>
            <person name="Spannagl M."/>
            <person name="Cheung F."/>
            <person name="De Mita S."/>
            <person name="Krishnakumar V."/>
            <person name="Gundlach H."/>
            <person name="Zhou S."/>
            <person name="Mudge J."/>
            <person name="Bharti A.K."/>
            <person name="Murray J.D."/>
            <person name="Naoumkina M.A."/>
            <person name="Rosen B."/>
            <person name="Silverstein K.A."/>
            <person name="Tang H."/>
            <person name="Rombauts S."/>
            <person name="Zhao P.X."/>
            <person name="Zhou P."/>
            <person name="Barbe V."/>
            <person name="Bardou P."/>
            <person name="Bechner M."/>
            <person name="Bellec A."/>
            <person name="Berger A."/>
            <person name="Berges H."/>
            <person name="Bidwell S."/>
            <person name="Bisseling T."/>
            <person name="Choisne N."/>
            <person name="Couloux A."/>
            <person name="Denny R."/>
            <person name="Deshpande S."/>
            <person name="Dai X."/>
            <person name="Doyle J.J."/>
            <person name="Dudez A.M."/>
            <person name="Farmer A.D."/>
            <person name="Fouteau S."/>
            <person name="Franken C."/>
            <person name="Gibelin C."/>
            <person name="Gish J."/>
            <person name="Goldstein S."/>
            <person name="Gonzalez A.J."/>
            <person name="Green P.J."/>
            <person name="Hallab A."/>
            <person name="Hartog M."/>
            <person name="Hua A."/>
            <person name="Humphray S.J."/>
            <person name="Jeong D.H."/>
            <person name="Jing Y."/>
            <person name="Jocker A."/>
            <person name="Kenton S.M."/>
            <person name="Kim D.J."/>
            <person name="Klee K."/>
            <person name="Lai H."/>
            <person name="Lang C."/>
            <person name="Lin S."/>
            <person name="Macmil S.L."/>
            <person name="Magdelenat G."/>
            <person name="Matthews L."/>
            <person name="McCorrison J."/>
            <person name="Monaghan E.L."/>
            <person name="Mun J.H."/>
            <person name="Najar F.Z."/>
            <person name="Nicholson C."/>
            <person name="Noirot C."/>
            <person name="O'Bleness M."/>
            <person name="Paule C.R."/>
            <person name="Poulain J."/>
            <person name="Prion F."/>
            <person name="Qin B."/>
            <person name="Qu C."/>
            <person name="Retzel E.F."/>
            <person name="Riddle C."/>
            <person name="Sallet E."/>
            <person name="Samain S."/>
            <person name="Samson N."/>
            <person name="Sanders I."/>
            <person name="Saurat O."/>
            <person name="Scarpelli C."/>
            <person name="Schiex T."/>
            <person name="Segurens B."/>
            <person name="Severin A.J."/>
            <person name="Sherrier D.J."/>
            <person name="Shi R."/>
            <person name="Sims S."/>
            <person name="Singer S.R."/>
            <person name="Sinharoy S."/>
            <person name="Sterck L."/>
            <person name="Viollet A."/>
            <person name="Wang B.B."/>
            <person name="Wang K."/>
            <person name="Wang M."/>
            <person name="Wang X."/>
            <person name="Warfsmann J."/>
            <person name="Weissenbach J."/>
            <person name="White D.D."/>
            <person name="White J.D."/>
            <person name="Wiley G.B."/>
            <person name="Wincker P."/>
            <person name="Xing Y."/>
            <person name="Yang L."/>
            <person name="Yao Z."/>
            <person name="Ying F."/>
            <person name="Zhai J."/>
            <person name="Zhou L."/>
            <person name="Zuber A."/>
            <person name="Denarie J."/>
            <person name="Dixon R.A."/>
            <person name="May G.D."/>
            <person name="Schwartz D.C."/>
            <person name="Rogers J."/>
            <person name="Quetier F."/>
            <person name="Town C.D."/>
            <person name="Roe B.A."/>
        </authorList>
    </citation>
    <scope>NUCLEOTIDE SEQUENCE [LARGE SCALE GENOMIC DNA]</scope>
    <source>
        <strain evidence="2">A17</strain>
        <strain evidence="3 4">cv. Jemalong A17</strain>
    </source>
</reference>
<protein>
    <submittedName>
        <fullName evidence="2 3">Uncharacterized protein</fullName>
    </submittedName>
</protein>
<proteinExistence type="predicted"/>
<organism evidence="2 4">
    <name type="scientific">Medicago truncatula</name>
    <name type="common">Barrel medic</name>
    <name type="synonym">Medicago tribuloides</name>
    <dbReference type="NCBI Taxonomy" id="3880"/>
    <lineage>
        <taxon>Eukaryota</taxon>
        <taxon>Viridiplantae</taxon>
        <taxon>Streptophyta</taxon>
        <taxon>Embryophyta</taxon>
        <taxon>Tracheophyta</taxon>
        <taxon>Spermatophyta</taxon>
        <taxon>Magnoliopsida</taxon>
        <taxon>eudicotyledons</taxon>
        <taxon>Gunneridae</taxon>
        <taxon>Pentapetalae</taxon>
        <taxon>rosids</taxon>
        <taxon>fabids</taxon>
        <taxon>Fabales</taxon>
        <taxon>Fabaceae</taxon>
        <taxon>Papilionoideae</taxon>
        <taxon>50 kb inversion clade</taxon>
        <taxon>NPAAA clade</taxon>
        <taxon>Hologalegina</taxon>
        <taxon>IRL clade</taxon>
        <taxon>Trifolieae</taxon>
        <taxon>Medicago</taxon>
    </lineage>
</organism>
<name>G7JWK6_MEDTR</name>
<reference evidence="2 4" key="2">
    <citation type="journal article" date="2014" name="BMC Genomics">
        <title>An improved genome release (version Mt4.0) for the model legume Medicago truncatula.</title>
        <authorList>
            <person name="Tang H."/>
            <person name="Krishnakumar V."/>
            <person name="Bidwell S."/>
            <person name="Rosen B."/>
            <person name="Chan A."/>
            <person name="Zhou S."/>
            <person name="Gentzbittel L."/>
            <person name="Childs K.L."/>
            <person name="Yandell M."/>
            <person name="Gundlach H."/>
            <person name="Mayer K.F."/>
            <person name="Schwartz D.C."/>
            <person name="Town C.D."/>
        </authorList>
    </citation>
    <scope>GENOME REANNOTATION</scope>
    <source>
        <strain evidence="3 4">cv. Jemalong A17</strain>
    </source>
</reference>
<dbReference type="EMBL" id="CM001221">
    <property type="protein sequence ID" value="AES96878.1"/>
    <property type="molecule type" value="Genomic_DNA"/>
</dbReference>
<feature type="compositionally biased region" description="Low complexity" evidence="1">
    <location>
        <begin position="346"/>
        <end position="363"/>
    </location>
</feature>
<reference evidence="3" key="3">
    <citation type="submission" date="2015-04" db="UniProtKB">
        <authorList>
            <consortium name="EnsemblPlants"/>
        </authorList>
    </citation>
    <scope>IDENTIFICATION</scope>
    <source>
        <strain evidence="3">cv. Jemalong A17</strain>
    </source>
</reference>
<dbReference type="HOGENOM" id="CLU_722348_0_0_1"/>
<dbReference type="Proteomes" id="UP000002051">
    <property type="component" value="Chromosome 5"/>
</dbReference>
<dbReference type="EnsemblPlants" id="AES96878">
    <property type="protein sequence ID" value="AES96878"/>
    <property type="gene ID" value="MTR_5g042630"/>
</dbReference>
<evidence type="ECO:0000256" key="1">
    <source>
        <dbReference type="SAM" id="MobiDB-lite"/>
    </source>
</evidence>
<dbReference type="PaxDb" id="3880-AES96878"/>
<sequence>MPCASVTTPHPRHPHTLHPWCPLEDNLPFEQGVNCYELMENFDTCTKSLTSNKVVSKIVSTRIIISTRKLVPKQQLGVVREMSHWRVIYGGGIFPGGDKFLSRSWIFKNTPALSKCGRLFPSCAGIGIWCRCSVVYGLCGGSSSTRDKPKRCKHKTRGANLTQQQIVAAKNLIGKRIYKEHDGDGIHGIVTQFFSRMNLLKIEYKDNTQKLLKPDEVLSILRNANPKNKGKEDNVTPEDIDPQEFMGLIICSEYDGVKCLGTVISYSPEKNKLQVLYRADNRSEYIERIEALYMMAKLEDIHEVQQASIARTSSTNTTDKKKRKADLAEELNLEVLDMTTPIQNKATQTHASKASQSSTKTSSDIPDSLGELSKVKASPNKEF</sequence>
<gene>
    <name evidence="2" type="ordered locus">MTR_5g042630</name>
</gene>
<keyword evidence="4" id="KW-1185">Reference proteome</keyword>
<feature type="region of interest" description="Disordered" evidence="1">
    <location>
        <begin position="340"/>
        <end position="383"/>
    </location>
</feature>
<evidence type="ECO:0000313" key="3">
    <source>
        <dbReference type="EnsemblPlants" id="AES96878"/>
    </source>
</evidence>
<dbReference type="AlphaFoldDB" id="G7JWK6"/>
<evidence type="ECO:0000313" key="2">
    <source>
        <dbReference type="EMBL" id="AES96878.1"/>
    </source>
</evidence>